<gene>
    <name evidence="1" type="ORF">GDO81_010389</name>
</gene>
<reference evidence="1" key="1">
    <citation type="thesis" date="2020" institute="ProQuest LLC" country="789 East Eisenhower Parkway, Ann Arbor, MI, USA">
        <title>Comparative Genomics and Chromosome Evolution.</title>
        <authorList>
            <person name="Mudd A.B."/>
        </authorList>
    </citation>
    <scope>NUCLEOTIDE SEQUENCE</scope>
    <source>
        <strain evidence="1">237g6f4</strain>
        <tissue evidence="1">Blood</tissue>
    </source>
</reference>
<name>A0AAV7BZL6_ENGPU</name>
<evidence type="ECO:0000313" key="1">
    <source>
        <dbReference type="EMBL" id="KAG8578120.1"/>
    </source>
</evidence>
<dbReference type="EMBL" id="WNYA01000004">
    <property type="protein sequence ID" value="KAG8578120.1"/>
    <property type="molecule type" value="Genomic_DNA"/>
</dbReference>
<sequence length="85" mass="9865">MPIGRHPLLFDVVRRQNRSRTSLSIHSVSILCCRNVRSLLYQREHVNALHPLQRQKCSFCCALCLMYLIGRTQMAVISMTRVSIH</sequence>
<dbReference type="AlphaFoldDB" id="A0AAV7BZL6"/>
<evidence type="ECO:0000313" key="2">
    <source>
        <dbReference type="Proteomes" id="UP000824782"/>
    </source>
</evidence>
<proteinExistence type="predicted"/>
<dbReference type="Proteomes" id="UP000824782">
    <property type="component" value="Unassembled WGS sequence"/>
</dbReference>
<organism evidence="1 2">
    <name type="scientific">Engystomops pustulosus</name>
    <name type="common">Tungara frog</name>
    <name type="synonym">Physalaemus pustulosus</name>
    <dbReference type="NCBI Taxonomy" id="76066"/>
    <lineage>
        <taxon>Eukaryota</taxon>
        <taxon>Metazoa</taxon>
        <taxon>Chordata</taxon>
        <taxon>Craniata</taxon>
        <taxon>Vertebrata</taxon>
        <taxon>Euteleostomi</taxon>
        <taxon>Amphibia</taxon>
        <taxon>Batrachia</taxon>
        <taxon>Anura</taxon>
        <taxon>Neobatrachia</taxon>
        <taxon>Hyloidea</taxon>
        <taxon>Leptodactylidae</taxon>
        <taxon>Leiuperinae</taxon>
        <taxon>Engystomops</taxon>
    </lineage>
</organism>
<comment type="caution">
    <text evidence="1">The sequence shown here is derived from an EMBL/GenBank/DDBJ whole genome shotgun (WGS) entry which is preliminary data.</text>
</comment>
<accession>A0AAV7BZL6</accession>
<protein>
    <submittedName>
        <fullName evidence="1">Uncharacterized protein</fullName>
    </submittedName>
</protein>
<keyword evidence="2" id="KW-1185">Reference proteome</keyword>